<protein>
    <submittedName>
        <fullName evidence="1">Uncharacterized protein</fullName>
    </submittedName>
</protein>
<reference evidence="2" key="1">
    <citation type="journal article" date="2022" name="Mol. Ecol. Resour.">
        <title>The genomes of chicory, endive, great burdock and yacon provide insights into Asteraceae palaeo-polyploidization history and plant inulin production.</title>
        <authorList>
            <person name="Fan W."/>
            <person name="Wang S."/>
            <person name="Wang H."/>
            <person name="Wang A."/>
            <person name="Jiang F."/>
            <person name="Liu H."/>
            <person name="Zhao H."/>
            <person name="Xu D."/>
            <person name="Zhang Y."/>
        </authorList>
    </citation>
    <scope>NUCLEOTIDE SEQUENCE [LARGE SCALE GENOMIC DNA]</scope>
    <source>
        <strain evidence="2">cv. Yunnan</strain>
    </source>
</reference>
<dbReference type="EMBL" id="CM042018">
    <property type="protein sequence ID" value="KAI3828009.1"/>
    <property type="molecule type" value="Genomic_DNA"/>
</dbReference>
<evidence type="ECO:0000313" key="2">
    <source>
        <dbReference type="Proteomes" id="UP001056120"/>
    </source>
</evidence>
<proteinExistence type="predicted"/>
<organism evidence="1 2">
    <name type="scientific">Smallanthus sonchifolius</name>
    <dbReference type="NCBI Taxonomy" id="185202"/>
    <lineage>
        <taxon>Eukaryota</taxon>
        <taxon>Viridiplantae</taxon>
        <taxon>Streptophyta</taxon>
        <taxon>Embryophyta</taxon>
        <taxon>Tracheophyta</taxon>
        <taxon>Spermatophyta</taxon>
        <taxon>Magnoliopsida</taxon>
        <taxon>eudicotyledons</taxon>
        <taxon>Gunneridae</taxon>
        <taxon>Pentapetalae</taxon>
        <taxon>asterids</taxon>
        <taxon>campanulids</taxon>
        <taxon>Asterales</taxon>
        <taxon>Asteraceae</taxon>
        <taxon>Asteroideae</taxon>
        <taxon>Heliantheae alliance</taxon>
        <taxon>Millerieae</taxon>
        <taxon>Smallanthus</taxon>
    </lineage>
</organism>
<sequence>MFVNRSRLRQDTDPIEDVSGHVHAKTRQKSCSEAASSARCLIRVFSSTDILSYIVIRLCEDKTQGLV</sequence>
<accession>A0ACB9K6X4</accession>
<comment type="caution">
    <text evidence="1">The sequence shown here is derived from an EMBL/GenBank/DDBJ whole genome shotgun (WGS) entry which is preliminary data.</text>
</comment>
<reference evidence="1 2" key="2">
    <citation type="journal article" date="2022" name="Mol. Ecol. Resour.">
        <title>The genomes of chicory, endive, great burdock and yacon provide insights into Asteraceae paleo-polyploidization history and plant inulin production.</title>
        <authorList>
            <person name="Fan W."/>
            <person name="Wang S."/>
            <person name="Wang H."/>
            <person name="Wang A."/>
            <person name="Jiang F."/>
            <person name="Liu H."/>
            <person name="Zhao H."/>
            <person name="Xu D."/>
            <person name="Zhang Y."/>
        </authorList>
    </citation>
    <scope>NUCLEOTIDE SEQUENCE [LARGE SCALE GENOMIC DNA]</scope>
    <source>
        <strain evidence="2">cv. Yunnan</strain>
        <tissue evidence="1">Leaves</tissue>
    </source>
</reference>
<evidence type="ECO:0000313" key="1">
    <source>
        <dbReference type="EMBL" id="KAI3828009.1"/>
    </source>
</evidence>
<keyword evidence="2" id="KW-1185">Reference proteome</keyword>
<gene>
    <name evidence="1" type="ORF">L1987_02099</name>
</gene>
<name>A0ACB9K6X4_9ASTR</name>
<dbReference type="Proteomes" id="UP001056120">
    <property type="component" value="Linkage Group LG01"/>
</dbReference>